<evidence type="ECO:0000256" key="2">
    <source>
        <dbReference type="ARBA" id="ARBA00022679"/>
    </source>
</evidence>
<proteinExistence type="inferred from homology"/>
<dbReference type="UniPathway" id="UPA00214"/>
<evidence type="ECO:0000259" key="10">
    <source>
        <dbReference type="Pfam" id="PF02744"/>
    </source>
</evidence>
<accession>A0A0G0IPI1</accession>
<keyword evidence="4 8" id="KW-0479">Metal-binding</keyword>
<feature type="domain" description="Galactose-1-phosphate uridyl transferase C-terminal" evidence="10">
    <location>
        <begin position="180"/>
        <end position="292"/>
    </location>
</feature>
<dbReference type="AlphaFoldDB" id="A0A0G0IPI1"/>
<evidence type="ECO:0000256" key="8">
    <source>
        <dbReference type="PIRSR" id="PIRSR000808-3"/>
    </source>
</evidence>
<dbReference type="InterPro" id="IPR005849">
    <property type="entry name" value="GalP_Utransf_N"/>
</dbReference>
<evidence type="ECO:0000256" key="4">
    <source>
        <dbReference type="ARBA" id="ARBA00022723"/>
    </source>
</evidence>
<dbReference type="GO" id="GO:0008108">
    <property type="term" value="F:UDP-glucose:hexose-1-phosphate uridylyltransferase activity"/>
    <property type="evidence" value="ECO:0007669"/>
    <property type="project" value="InterPro"/>
</dbReference>
<evidence type="ECO:0000256" key="6">
    <source>
        <dbReference type="ARBA" id="ARBA00023277"/>
    </source>
</evidence>
<evidence type="ECO:0000256" key="3">
    <source>
        <dbReference type="ARBA" id="ARBA00022695"/>
    </source>
</evidence>
<dbReference type="InterPro" id="IPR005850">
    <property type="entry name" value="GalP_Utransf_C"/>
</dbReference>
<evidence type="ECO:0000256" key="7">
    <source>
        <dbReference type="PIRSR" id="PIRSR000808-1"/>
    </source>
</evidence>
<dbReference type="PANTHER" id="PTHR42763">
    <property type="entry name" value="ADP-GLUCOSE PHOSPHORYLASE"/>
    <property type="match status" value="1"/>
</dbReference>
<reference evidence="11 12" key="1">
    <citation type="journal article" date="2015" name="Nature">
        <title>rRNA introns, odd ribosomes, and small enigmatic genomes across a large radiation of phyla.</title>
        <authorList>
            <person name="Brown C.T."/>
            <person name="Hug L.A."/>
            <person name="Thomas B.C."/>
            <person name="Sharon I."/>
            <person name="Castelle C.J."/>
            <person name="Singh A."/>
            <person name="Wilkins M.J."/>
            <person name="Williams K.H."/>
            <person name="Banfield J.F."/>
        </authorList>
    </citation>
    <scope>NUCLEOTIDE SEQUENCE [LARGE SCALE GENOMIC DNA]</scope>
</reference>
<feature type="active site" description="Tele-UMP-histidine intermediate" evidence="7">
    <location>
        <position position="159"/>
    </location>
</feature>
<keyword evidence="2 11" id="KW-0808">Transferase</keyword>
<dbReference type="Proteomes" id="UP000034508">
    <property type="component" value="Unassembled WGS sequence"/>
</dbReference>
<dbReference type="PIRSF" id="PIRSF000808">
    <property type="entry name" value="GalT"/>
    <property type="match status" value="1"/>
</dbReference>
<evidence type="ECO:0000313" key="11">
    <source>
        <dbReference type="EMBL" id="KKQ17936.1"/>
    </source>
</evidence>
<comment type="similarity">
    <text evidence="1">Belongs to the galactose-1-phosphate uridylyltransferase type 1 family.</text>
</comment>
<comment type="caution">
    <text evidence="11">The sequence shown here is derived from an EMBL/GenBank/DDBJ whole genome shotgun (WGS) entry which is preliminary data.</text>
</comment>
<dbReference type="SUPFAM" id="SSF54197">
    <property type="entry name" value="HIT-like"/>
    <property type="match status" value="2"/>
</dbReference>
<evidence type="ECO:0000256" key="1">
    <source>
        <dbReference type="ARBA" id="ARBA00010951"/>
    </source>
</evidence>
<feature type="binding site" evidence="8">
    <location>
        <position position="41"/>
    </location>
    <ligand>
        <name>Zn(2+)</name>
        <dbReference type="ChEBI" id="CHEBI:29105"/>
    </ligand>
</feature>
<name>A0A0G0IPI1_9BACT</name>
<dbReference type="Pfam" id="PF01087">
    <property type="entry name" value="GalP_UDP_transf"/>
    <property type="match status" value="1"/>
</dbReference>
<dbReference type="InterPro" id="IPR036265">
    <property type="entry name" value="HIT-like_sf"/>
</dbReference>
<dbReference type="GO" id="GO:0008270">
    <property type="term" value="F:zinc ion binding"/>
    <property type="evidence" value="ECO:0007669"/>
    <property type="project" value="InterPro"/>
</dbReference>
<dbReference type="EMBL" id="LBSM01000013">
    <property type="protein sequence ID" value="KKQ17936.1"/>
    <property type="molecule type" value="Genomic_DNA"/>
</dbReference>
<dbReference type="InterPro" id="IPR053177">
    <property type="entry name" value="ADP-glucose_phosphorylase"/>
</dbReference>
<dbReference type="InterPro" id="IPR001937">
    <property type="entry name" value="GalP_UDPtransf1"/>
</dbReference>
<dbReference type="PANTHER" id="PTHR42763:SF2">
    <property type="entry name" value="ADP-GLUCOSE PHOSPHORYLASE"/>
    <property type="match status" value="1"/>
</dbReference>
<sequence>MAKLRQNIITGKWVVIAPERAKRPEDFVMASAPKRHMDGECPFCLSNPKSAYEFSIKDAETEHIYTIPNKYPAFDDSNEEVINESDDFYFSTKSIGGHEVIIFKDHQTEVYEGGWEPLTELFGVYKNRYLFWKKNAVIEYAMPIHNLGPEAAASIEHPHSQFFASSIIPNLIEDELAGSKKFFVDKGKCVFCAMIEEEKKQNCRLVSENEDFVAFTFFASRFPFEIWVLPKKHSPFFEEISQGELENMGRIVYDCLSKLNASLKSPPLNWWVHTSPVKKDHLDEYYHWHLEIAPRVSKFGGYEMGSGIVIDVVSPELAAQFLKKV</sequence>
<keyword evidence="5 8" id="KW-0862">Zinc</keyword>
<evidence type="ECO:0000313" key="12">
    <source>
        <dbReference type="Proteomes" id="UP000034508"/>
    </source>
</evidence>
<keyword evidence="3 11" id="KW-0548">Nucleotidyltransferase</keyword>
<feature type="binding site" evidence="8">
    <location>
        <position position="106"/>
    </location>
    <ligand>
        <name>Zn(2+)</name>
        <dbReference type="ChEBI" id="CHEBI:29105"/>
    </ligand>
</feature>
<feature type="domain" description="Galactose-1-phosphate uridyl transferase N-terminal" evidence="9">
    <location>
        <begin position="4"/>
        <end position="169"/>
    </location>
</feature>
<feature type="binding site" evidence="8">
    <location>
        <position position="44"/>
    </location>
    <ligand>
        <name>Zn(2+)</name>
        <dbReference type="ChEBI" id="CHEBI:29105"/>
    </ligand>
</feature>
<organism evidence="11 12">
    <name type="scientific">Berkelbacteria bacterium GW2011_GWA1_36_9</name>
    <dbReference type="NCBI Taxonomy" id="1618331"/>
    <lineage>
        <taxon>Bacteria</taxon>
        <taxon>Candidatus Berkelbacteria</taxon>
    </lineage>
</organism>
<evidence type="ECO:0000259" key="9">
    <source>
        <dbReference type="Pfam" id="PF01087"/>
    </source>
</evidence>
<evidence type="ECO:0000256" key="5">
    <source>
        <dbReference type="ARBA" id="ARBA00022833"/>
    </source>
</evidence>
<comment type="cofactor">
    <cofactor evidence="8">
        <name>Zn(2+)</name>
        <dbReference type="ChEBI" id="CHEBI:29105"/>
    </cofactor>
    <text evidence="8">Binds 1 zinc ion per subunit.</text>
</comment>
<feature type="binding site" evidence="8">
    <location>
        <position position="157"/>
    </location>
    <ligand>
        <name>Zn(2+)</name>
        <dbReference type="ChEBI" id="CHEBI:29105"/>
    </ligand>
</feature>
<dbReference type="Pfam" id="PF02744">
    <property type="entry name" value="GalP_UDP_tr_C"/>
    <property type="match status" value="1"/>
</dbReference>
<dbReference type="GO" id="GO:0006012">
    <property type="term" value="P:galactose metabolic process"/>
    <property type="evidence" value="ECO:0007669"/>
    <property type="project" value="UniProtKB-UniPathway"/>
</dbReference>
<dbReference type="Gene3D" id="3.30.428.10">
    <property type="entry name" value="HIT-like"/>
    <property type="match status" value="2"/>
</dbReference>
<protein>
    <submittedName>
        <fullName evidence="11">Galactose-1-phosphate uridylyltransferase GalT</fullName>
    </submittedName>
</protein>
<keyword evidence="6" id="KW-0119">Carbohydrate metabolism</keyword>
<gene>
    <name evidence="11" type="ORF">US31_C0013G0019</name>
</gene>